<keyword evidence="3" id="KW-1185">Reference proteome</keyword>
<proteinExistence type="predicted"/>
<keyword evidence="1" id="KW-0812">Transmembrane</keyword>
<organism evidence="2 3">
    <name type="scientific">Pseudidiomarina sediminum</name>
    <dbReference type="NCBI Taxonomy" id="431675"/>
    <lineage>
        <taxon>Bacteria</taxon>
        <taxon>Pseudomonadati</taxon>
        <taxon>Pseudomonadota</taxon>
        <taxon>Gammaproteobacteria</taxon>
        <taxon>Alteromonadales</taxon>
        <taxon>Idiomarinaceae</taxon>
        <taxon>Pseudidiomarina</taxon>
    </lineage>
</organism>
<comment type="caution">
    <text evidence="2">The sequence shown here is derived from an EMBL/GenBank/DDBJ whole genome shotgun (WGS) entry which is preliminary data.</text>
</comment>
<evidence type="ECO:0000313" key="3">
    <source>
        <dbReference type="Proteomes" id="UP000287022"/>
    </source>
</evidence>
<accession>A0A432ZAI1</accession>
<dbReference type="EMBL" id="PIQE01000001">
    <property type="protein sequence ID" value="RUO74910.1"/>
    <property type="molecule type" value="Genomic_DNA"/>
</dbReference>
<evidence type="ECO:0000313" key="2">
    <source>
        <dbReference type="EMBL" id="RUO74910.1"/>
    </source>
</evidence>
<sequence length="77" mass="9078">MVRIFIRGYLRWFVISALLLLAVLLVKLVFFNTSGTFSVEVYFYEITSVLLLFPLLCGLADLFKYWMKCLKERENTT</sequence>
<evidence type="ECO:0000256" key="1">
    <source>
        <dbReference type="SAM" id="Phobius"/>
    </source>
</evidence>
<protein>
    <submittedName>
        <fullName evidence="2">Uncharacterized protein</fullName>
    </submittedName>
</protein>
<gene>
    <name evidence="2" type="ORF">CWI80_06160</name>
</gene>
<feature type="transmembrane region" description="Helical" evidence="1">
    <location>
        <begin position="12"/>
        <end position="30"/>
    </location>
</feature>
<reference evidence="3" key="1">
    <citation type="journal article" date="2018" name="Front. Microbiol.">
        <title>Genome-Based Analysis Reveals the Taxonomy and Diversity of the Family Idiomarinaceae.</title>
        <authorList>
            <person name="Liu Y."/>
            <person name="Lai Q."/>
            <person name="Shao Z."/>
        </authorList>
    </citation>
    <scope>NUCLEOTIDE SEQUENCE [LARGE SCALE GENOMIC DNA]</scope>
    <source>
        <strain evidence="3">c121</strain>
    </source>
</reference>
<dbReference type="Proteomes" id="UP000287022">
    <property type="component" value="Unassembled WGS sequence"/>
</dbReference>
<keyword evidence="1" id="KW-0472">Membrane</keyword>
<dbReference type="AlphaFoldDB" id="A0A432ZAI1"/>
<name>A0A432ZAI1_9GAMM</name>
<feature type="transmembrane region" description="Helical" evidence="1">
    <location>
        <begin position="42"/>
        <end position="63"/>
    </location>
</feature>
<keyword evidence="1" id="KW-1133">Transmembrane helix</keyword>
<dbReference type="RefSeq" id="WP_026861270.1">
    <property type="nucleotide sequence ID" value="NZ_PIQE01000001.1"/>
</dbReference>